<dbReference type="EMBL" id="HACA01006815">
    <property type="protein sequence ID" value="CDW24176.1"/>
    <property type="molecule type" value="Transcribed_RNA"/>
</dbReference>
<reference evidence="1" key="1">
    <citation type="submission" date="2014-05" db="EMBL/GenBank/DDBJ databases">
        <authorList>
            <person name="Chronopoulou M."/>
        </authorList>
    </citation>
    <scope>NUCLEOTIDE SEQUENCE</scope>
    <source>
        <tissue evidence="1">Whole organism</tissue>
    </source>
</reference>
<accession>A0A0K2TFE1</accession>
<evidence type="ECO:0000313" key="1">
    <source>
        <dbReference type="EMBL" id="CDW24176.1"/>
    </source>
</evidence>
<proteinExistence type="predicted"/>
<organism evidence="1">
    <name type="scientific">Lepeophtheirus salmonis</name>
    <name type="common">Salmon louse</name>
    <name type="synonym">Caligus salmonis</name>
    <dbReference type="NCBI Taxonomy" id="72036"/>
    <lineage>
        <taxon>Eukaryota</taxon>
        <taxon>Metazoa</taxon>
        <taxon>Ecdysozoa</taxon>
        <taxon>Arthropoda</taxon>
        <taxon>Crustacea</taxon>
        <taxon>Multicrustacea</taxon>
        <taxon>Hexanauplia</taxon>
        <taxon>Copepoda</taxon>
        <taxon>Siphonostomatoida</taxon>
        <taxon>Caligidae</taxon>
        <taxon>Lepeophtheirus</taxon>
    </lineage>
</organism>
<name>A0A0K2TFE1_LEPSM</name>
<dbReference type="AlphaFoldDB" id="A0A0K2TFE1"/>
<protein>
    <submittedName>
        <fullName evidence="1">Uncharacterized protein</fullName>
    </submittedName>
</protein>
<sequence>MNVNVGEDSQEEVHQTKNVLKSTTKYCSILFFLG</sequence>